<keyword evidence="8" id="KW-1185">Reference proteome</keyword>
<dbReference type="InterPro" id="IPR037160">
    <property type="entry name" value="DNA_Pol_thumb_sf"/>
</dbReference>
<dbReference type="InterPro" id="IPR022312">
    <property type="entry name" value="DNA_pol_X"/>
</dbReference>
<dbReference type="GO" id="GO:0046872">
    <property type="term" value="F:metal ion binding"/>
    <property type="evidence" value="ECO:0007669"/>
    <property type="project" value="UniProtKB-UniRule"/>
</dbReference>
<dbReference type="InterPro" id="IPR043519">
    <property type="entry name" value="NT_sf"/>
</dbReference>
<dbReference type="GO" id="GO:0006284">
    <property type="term" value="P:base-excision repair"/>
    <property type="evidence" value="ECO:0007669"/>
    <property type="project" value="TreeGrafter"/>
</dbReference>
<dbReference type="GO" id="GO:0006303">
    <property type="term" value="P:double-strand break repair via nonhomologous end joining"/>
    <property type="evidence" value="ECO:0007669"/>
    <property type="project" value="TreeGrafter"/>
</dbReference>
<dbReference type="STRING" id="1344416.A0A139AY58"/>
<dbReference type="Proteomes" id="UP000070544">
    <property type="component" value="Unassembled WGS sequence"/>
</dbReference>
<keyword evidence="5" id="KW-0227">DNA damage</keyword>
<dbReference type="Gene3D" id="3.30.210.10">
    <property type="entry name" value="DNA polymerase, thumb domain"/>
    <property type="match status" value="1"/>
</dbReference>
<gene>
    <name evidence="7" type="ORF">M427DRAFT_276455</name>
</gene>
<dbReference type="SMART" id="SM00483">
    <property type="entry name" value="POLXc"/>
    <property type="match status" value="1"/>
</dbReference>
<evidence type="ECO:0000313" key="7">
    <source>
        <dbReference type="EMBL" id="KXS21682.1"/>
    </source>
</evidence>
<sequence length="294" mass="33765">MVRYLGHVRRLHCILFVRRHKQVKQFNVLGHIPEARRIDADDRFHILAMFASVYGVGHVTARLWYAHGHRTLTDVMDSNSEKLNYLQEKGLEYHQDFSQKMSRADVEELIRYIRQGLDVLDPGITLEAVGGYSRGKTENGDLDVVISHPNAGREKTLLADVVKHFQNEGFILDVMYQGQSSPVEHIGPNKQSGGHGFDKLDKCFAAVRQPSTRTLRQVDFIISPYEVLSCALIGWQGSTLFERDLKRWCQSRGYKFYSHGLFRIKTGEKIEVRSPKQFFDILGLPYLDPTVRNC</sequence>
<keyword evidence="5" id="KW-0239">DNA-directed DNA polymerase</keyword>
<dbReference type="CDD" id="cd00141">
    <property type="entry name" value="NT_POLXc"/>
    <property type="match status" value="1"/>
</dbReference>
<organism evidence="7 8">
    <name type="scientific">Gonapodya prolifera (strain JEL478)</name>
    <name type="common">Monoblepharis prolifera</name>
    <dbReference type="NCBI Taxonomy" id="1344416"/>
    <lineage>
        <taxon>Eukaryota</taxon>
        <taxon>Fungi</taxon>
        <taxon>Fungi incertae sedis</taxon>
        <taxon>Chytridiomycota</taxon>
        <taxon>Chytridiomycota incertae sedis</taxon>
        <taxon>Monoblepharidomycetes</taxon>
        <taxon>Monoblepharidales</taxon>
        <taxon>Gonapodyaceae</taxon>
        <taxon>Gonapodya</taxon>
    </lineage>
</organism>
<dbReference type="SUPFAM" id="SSF81301">
    <property type="entry name" value="Nucleotidyltransferase"/>
    <property type="match status" value="1"/>
</dbReference>
<dbReference type="InterPro" id="IPR028207">
    <property type="entry name" value="DNA_pol_B_palm_palm"/>
</dbReference>
<dbReference type="OrthoDB" id="205514at2759"/>
<keyword evidence="5" id="KW-0234">DNA repair</keyword>
<reference evidence="7 8" key="1">
    <citation type="journal article" date="2015" name="Genome Biol. Evol.">
        <title>Phylogenomic analyses indicate that early fungi evolved digesting cell walls of algal ancestors of land plants.</title>
        <authorList>
            <person name="Chang Y."/>
            <person name="Wang S."/>
            <person name="Sekimoto S."/>
            <person name="Aerts A.L."/>
            <person name="Choi C."/>
            <person name="Clum A."/>
            <person name="LaButti K.M."/>
            <person name="Lindquist E.A."/>
            <person name="Yee Ngan C."/>
            <person name="Ohm R.A."/>
            <person name="Salamov A.A."/>
            <person name="Grigoriev I.V."/>
            <person name="Spatafora J.W."/>
            <person name="Berbee M.L."/>
        </authorList>
    </citation>
    <scope>NUCLEOTIDE SEQUENCE [LARGE SCALE GENOMIC DNA]</scope>
    <source>
        <strain evidence="7 8">JEL478</strain>
    </source>
</reference>
<comment type="function">
    <text evidence="5">DNA polymerase that functions in several pathways of DNA repair. Involved in base excision repair (BER) responsible for repair of lesions that give rise to abasic (AP) sites in DNA. Also contributes to DNA double-strand break repair by non-homologous end joining and homologous recombination. Has both template-dependent and template-independent (terminal transferase) DNA polymerase activities. Has also a 5'-deoxyribose-5-phosphate lyase (dRP lyase) activity.</text>
</comment>
<protein>
    <recommendedName>
        <fullName evidence="5">DNA polymerase</fullName>
        <ecNumber evidence="5">2.7.7.7</ecNumber>
    </recommendedName>
</protein>
<dbReference type="GO" id="GO:0003887">
    <property type="term" value="F:DNA-directed DNA polymerase activity"/>
    <property type="evidence" value="ECO:0007669"/>
    <property type="project" value="UniProtKB-UniRule"/>
</dbReference>
<dbReference type="PRINTS" id="PR00870">
    <property type="entry name" value="DNAPOLXBETA"/>
</dbReference>
<evidence type="ECO:0000256" key="1">
    <source>
        <dbReference type="ARBA" id="ARBA00022490"/>
    </source>
</evidence>
<proteinExistence type="inferred from homology"/>
<comment type="similarity">
    <text evidence="5">Belongs to the DNA polymerase type-X family.</text>
</comment>
<feature type="domain" description="DNA-directed DNA polymerase X" evidence="6">
    <location>
        <begin position="1"/>
        <end position="293"/>
    </location>
</feature>
<evidence type="ECO:0000259" key="6">
    <source>
        <dbReference type="SMART" id="SM00483"/>
    </source>
</evidence>
<dbReference type="PRINTS" id="PR00869">
    <property type="entry name" value="DNAPOLX"/>
</dbReference>
<keyword evidence="1" id="KW-0963">Cytoplasm</keyword>
<dbReference type="PANTHER" id="PTHR11276:SF42">
    <property type="entry name" value="DNA POLYMERASE BETA"/>
    <property type="match status" value="1"/>
</dbReference>
<comment type="subcellular location">
    <subcellularLocation>
        <location evidence="5">Nucleus</location>
    </subcellularLocation>
</comment>
<keyword evidence="2 5" id="KW-0808">Transferase</keyword>
<keyword evidence="3 5" id="KW-0548">Nucleotidyltransferase</keyword>
<dbReference type="EC" id="2.7.7.7" evidence="5"/>
<dbReference type="Pfam" id="PF14791">
    <property type="entry name" value="DNA_pol_B_thumb"/>
    <property type="match status" value="1"/>
</dbReference>
<dbReference type="InterPro" id="IPR029398">
    <property type="entry name" value="PolB_thumb"/>
</dbReference>
<keyword evidence="5" id="KW-0539">Nucleus</keyword>
<dbReference type="InterPro" id="IPR002008">
    <property type="entry name" value="DNA_pol_X_beta-like"/>
</dbReference>
<evidence type="ECO:0000313" key="8">
    <source>
        <dbReference type="Proteomes" id="UP000070544"/>
    </source>
</evidence>
<dbReference type="Pfam" id="PF14792">
    <property type="entry name" value="DNA_pol_B_palm"/>
    <property type="match status" value="1"/>
</dbReference>
<accession>A0A139AY58</accession>
<dbReference type="SUPFAM" id="SSF81585">
    <property type="entry name" value="PsbU/PolX domain-like"/>
    <property type="match status" value="1"/>
</dbReference>
<dbReference type="PANTHER" id="PTHR11276">
    <property type="entry name" value="DNA POLYMERASE TYPE-X FAMILY MEMBER"/>
    <property type="match status" value="1"/>
</dbReference>
<evidence type="ECO:0000256" key="3">
    <source>
        <dbReference type="ARBA" id="ARBA00022695"/>
    </source>
</evidence>
<dbReference type="InterPro" id="IPR018944">
    <property type="entry name" value="DNA_pol_lambd_fingers_domain"/>
</dbReference>
<name>A0A139AY58_GONPJ</name>
<dbReference type="Gene3D" id="3.30.460.10">
    <property type="entry name" value="Beta Polymerase, domain 2"/>
    <property type="match status" value="1"/>
</dbReference>
<evidence type="ECO:0000256" key="4">
    <source>
        <dbReference type="ARBA" id="ARBA00023125"/>
    </source>
</evidence>
<dbReference type="InterPro" id="IPR002054">
    <property type="entry name" value="DNA-dir_DNA_pol_X"/>
</dbReference>
<dbReference type="EMBL" id="KQ965732">
    <property type="protein sequence ID" value="KXS21682.1"/>
    <property type="molecule type" value="Genomic_DNA"/>
</dbReference>
<dbReference type="AlphaFoldDB" id="A0A139AY58"/>
<dbReference type="OMA" id="THNSERD"/>
<dbReference type="Pfam" id="PF10391">
    <property type="entry name" value="DNA_pol_lambd_f"/>
    <property type="match status" value="1"/>
</dbReference>
<comment type="catalytic activity">
    <reaction evidence="5">
        <text>DNA(n) + a 2'-deoxyribonucleoside 5'-triphosphate = DNA(n+1) + diphosphate</text>
        <dbReference type="Rhea" id="RHEA:22508"/>
        <dbReference type="Rhea" id="RHEA-COMP:17339"/>
        <dbReference type="Rhea" id="RHEA-COMP:17340"/>
        <dbReference type="ChEBI" id="CHEBI:33019"/>
        <dbReference type="ChEBI" id="CHEBI:61560"/>
        <dbReference type="ChEBI" id="CHEBI:173112"/>
        <dbReference type="EC" id="2.7.7.7"/>
    </reaction>
</comment>
<evidence type="ECO:0000256" key="2">
    <source>
        <dbReference type="ARBA" id="ARBA00022679"/>
    </source>
</evidence>
<dbReference type="GO" id="GO:0005634">
    <property type="term" value="C:nucleus"/>
    <property type="evidence" value="ECO:0007669"/>
    <property type="project" value="UniProtKB-SubCell"/>
</dbReference>
<keyword evidence="4" id="KW-0238">DNA-binding</keyword>
<dbReference type="GO" id="GO:0003677">
    <property type="term" value="F:DNA binding"/>
    <property type="evidence" value="ECO:0007669"/>
    <property type="project" value="UniProtKB-UniRule"/>
</dbReference>
<dbReference type="Gene3D" id="1.10.150.20">
    <property type="entry name" value="5' to 3' exonuclease, C-terminal subdomain"/>
    <property type="match status" value="1"/>
</dbReference>
<evidence type="ECO:0000256" key="5">
    <source>
        <dbReference type="RuleBase" id="RU366014"/>
    </source>
</evidence>